<dbReference type="EMBL" id="LAZR01035647">
    <property type="protein sequence ID" value="KKL26955.1"/>
    <property type="molecule type" value="Genomic_DNA"/>
</dbReference>
<name>A0A0F9BYE2_9ZZZZ</name>
<dbReference type="AlphaFoldDB" id="A0A0F9BYE2"/>
<accession>A0A0F9BYE2</accession>
<sequence>MIKDGMWFEDEADYQYYLHRMKKVGKAWEVLQEHLFLPICKHALELLRSNKTNHI</sequence>
<comment type="caution">
    <text evidence="1">The sequence shown here is derived from an EMBL/GenBank/DDBJ whole genome shotgun (WGS) entry which is preliminary data.</text>
</comment>
<gene>
    <name evidence="1" type="ORF">LCGC14_2390070</name>
</gene>
<evidence type="ECO:0000313" key="1">
    <source>
        <dbReference type="EMBL" id="KKL26955.1"/>
    </source>
</evidence>
<organism evidence="1">
    <name type="scientific">marine sediment metagenome</name>
    <dbReference type="NCBI Taxonomy" id="412755"/>
    <lineage>
        <taxon>unclassified sequences</taxon>
        <taxon>metagenomes</taxon>
        <taxon>ecological metagenomes</taxon>
    </lineage>
</organism>
<proteinExistence type="predicted"/>
<protein>
    <submittedName>
        <fullName evidence="1">Uncharacterized protein</fullName>
    </submittedName>
</protein>
<reference evidence="1" key="1">
    <citation type="journal article" date="2015" name="Nature">
        <title>Complex archaea that bridge the gap between prokaryotes and eukaryotes.</title>
        <authorList>
            <person name="Spang A."/>
            <person name="Saw J.H."/>
            <person name="Jorgensen S.L."/>
            <person name="Zaremba-Niedzwiedzka K."/>
            <person name="Martijn J."/>
            <person name="Lind A.E."/>
            <person name="van Eijk R."/>
            <person name="Schleper C."/>
            <person name="Guy L."/>
            <person name="Ettema T.J."/>
        </authorList>
    </citation>
    <scope>NUCLEOTIDE SEQUENCE</scope>
</reference>